<keyword evidence="2" id="KW-1185">Reference proteome</keyword>
<dbReference type="RefSeq" id="WP_264733285.1">
    <property type="nucleotide sequence ID" value="NZ_JAPDNR010000001.1"/>
</dbReference>
<accession>A0ABT3IR79</accession>
<dbReference type="InterPro" id="IPR010732">
    <property type="entry name" value="T6SS_TssG-like"/>
</dbReference>
<dbReference type="Pfam" id="PF06996">
    <property type="entry name" value="T6SS_TssG"/>
    <property type="match status" value="1"/>
</dbReference>
<evidence type="ECO:0000313" key="1">
    <source>
        <dbReference type="EMBL" id="MCW3486469.1"/>
    </source>
</evidence>
<comment type="caution">
    <text evidence="1">The sequence shown here is derived from an EMBL/GenBank/DDBJ whole genome shotgun (WGS) entry which is preliminary data.</text>
</comment>
<dbReference type="Proteomes" id="UP001207742">
    <property type="component" value="Unassembled WGS sequence"/>
</dbReference>
<organism evidence="1 2">
    <name type="scientific">Chitinophaga nivalis</name>
    <dbReference type="NCBI Taxonomy" id="2991709"/>
    <lineage>
        <taxon>Bacteria</taxon>
        <taxon>Pseudomonadati</taxon>
        <taxon>Bacteroidota</taxon>
        <taxon>Chitinophagia</taxon>
        <taxon>Chitinophagales</taxon>
        <taxon>Chitinophagaceae</taxon>
        <taxon>Chitinophaga</taxon>
    </lineage>
</organism>
<name>A0ABT3IR79_9BACT</name>
<reference evidence="1 2" key="1">
    <citation type="submission" date="2022-10" db="EMBL/GenBank/DDBJ databases">
        <title>Chitinophaga nivalis PC15 sp. nov., isolated from Pyeongchang county, South Korea.</title>
        <authorList>
            <person name="Trinh H.N."/>
        </authorList>
    </citation>
    <scope>NUCLEOTIDE SEQUENCE [LARGE SCALE GENOMIC DNA]</scope>
    <source>
        <strain evidence="1 2">PC14</strain>
    </source>
</reference>
<sequence>MENNTRRAVVLEAIVHCLKNFRYDIRAEVIAGDLLEQLLQETEIMVQPMSVFTRSFSPDVLQARLDHASAHQPFITLLLSRDGMYDRLPEGVFHEFSLRPSAAENVRTPIAYYRQQQQEQQQARLFFQPFENEFFLQQVLLEQYEKKVLCSIAGKLVPAWLTAFWELPADLPAGALERLIPLLPYLHGIAGNISQAQSCLQYILREKVQVIHENSLQLVSSDHAAALGKCVLGRDSVVGAAFYTAISRIMVTIGPLSRERLYEYLPDKPYGRLLVICYDYLFSVAAMVDTRLEPLVNEQETRLADKASIPVRIGYTGYL</sequence>
<proteinExistence type="predicted"/>
<protein>
    <submittedName>
        <fullName evidence="1">Type VI secretion system baseplate subunit TssG</fullName>
    </submittedName>
</protein>
<evidence type="ECO:0000313" key="2">
    <source>
        <dbReference type="Proteomes" id="UP001207742"/>
    </source>
</evidence>
<dbReference type="EMBL" id="JAPDNS010000002">
    <property type="protein sequence ID" value="MCW3486469.1"/>
    <property type="molecule type" value="Genomic_DNA"/>
</dbReference>
<gene>
    <name evidence="1" type="ORF">OL497_21385</name>
</gene>